<organism evidence="1 2">
    <name type="scientific">Phytoactinopolyspora mesophila</name>
    <dbReference type="NCBI Taxonomy" id="2650750"/>
    <lineage>
        <taxon>Bacteria</taxon>
        <taxon>Bacillati</taxon>
        <taxon>Actinomycetota</taxon>
        <taxon>Actinomycetes</taxon>
        <taxon>Jiangellales</taxon>
        <taxon>Jiangellaceae</taxon>
        <taxon>Phytoactinopolyspora</taxon>
    </lineage>
</organism>
<dbReference type="SUPFAM" id="SSF55961">
    <property type="entry name" value="Bet v1-like"/>
    <property type="match status" value="1"/>
</dbReference>
<sequence>MLNVPIKGEREIGVRPTQVWDRLATVLSGVGSSLRPGEVIELRSPLAEAPEGSEPDRIRVVAVQRHRRLALETADTGKAGGHADLELEPSGSGTLVRLRAGLRLPGGPLPRFASLLFPRRYRLIRADIASYALAEIEILATDGNAQLPQNPFRHLPIVGKKLDSSNDEPLLLSLYQATTADDAASAP</sequence>
<protein>
    <submittedName>
        <fullName evidence="1">Uncharacterized protein</fullName>
    </submittedName>
</protein>
<name>A0A7K3M623_9ACTN</name>
<comment type="caution">
    <text evidence="1">The sequence shown here is derived from an EMBL/GenBank/DDBJ whole genome shotgun (WGS) entry which is preliminary data.</text>
</comment>
<proteinExistence type="predicted"/>
<dbReference type="AlphaFoldDB" id="A0A7K3M623"/>
<gene>
    <name evidence="1" type="ORF">F7O44_16995</name>
</gene>
<keyword evidence="2" id="KW-1185">Reference proteome</keyword>
<dbReference type="Gene3D" id="3.30.530.20">
    <property type="match status" value="1"/>
</dbReference>
<reference evidence="1 2" key="1">
    <citation type="submission" date="2019-11" db="EMBL/GenBank/DDBJ databases">
        <authorList>
            <person name="Li X.-J."/>
            <person name="Feng X.-M."/>
        </authorList>
    </citation>
    <scope>NUCLEOTIDE SEQUENCE [LARGE SCALE GENOMIC DNA]</scope>
    <source>
        <strain evidence="1 2">XMNu-373</strain>
    </source>
</reference>
<dbReference type="InterPro" id="IPR023393">
    <property type="entry name" value="START-like_dom_sf"/>
</dbReference>
<evidence type="ECO:0000313" key="2">
    <source>
        <dbReference type="Proteomes" id="UP000460435"/>
    </source>
</evidence>
<dbReference type="EMBL" id="WLZY01000005">
    <property type="protein sequence ID" value="NDL58769.1"/>
    <property type="molecule type" value="Genomic_DNA"/>
</dbReference>
<dbReference type="Proteomes" id="UP000460435">
    <property type="component" value="Unassembled WGS sequence"/>
</dbReference>
<evidence type="ECO:0000313" key="1">
    <source>
        <dbReference type="EMBL" id="NDL58769.1"/>
    </source>
</evidence>
<accession>A0A7K3M623</accession>
<dbReference type="RefSeq" id="WP_162451449.1">
    <property type="nucleotide sequence ID" value="NZ_WLZY01000005.1"/>
</dbReference>